<accession>A0A9Q0KWI8</accession>
<dbReference type="OrthoDB" id="28208at2759"/>
<evidence type="ECO:0008006" key="4">
    <source>
        <dbReference type="Google" id="ProtNLM"/>
    </source>
</evidence>
<protein>
    <recommendedName>
        <fullName evidence="4">Amino acid transporter</fullName>
    </recommendedName>
</protein>
<reference evidence="2" key="1">
    <citation type="journal article" date="2023" name="Plant J.">
        <title>The genome of the king protea, Protea cynaroides.</title>
        <authorList>
            <person name="Chang J."/>
            <person name="Duong T.A."/>
            <person name="Schoeman C."/>
            <person name="Ma X."/>
            <person name="Roodt D."/>
            <person name="Barker N."/>
            <person name="Li Z."/>
            <person name="Van de Peer Y."/>
            <person name="Mizrachi E."/>
        </authorList>
    </citation>
    <scope>NUCLEOTIDE SEQUENCE</scope>
    <source>
        <tissue evidence="2">Young leaves</tissue>
    </source>
</reference>
<keyword evidence="3" id="KW-1185">Reference proteome</keyword>
<proteinExistence type="predicted"/>
<evidence type="ECO:0000256" key="1">
    <source>
        <dbReference type="SAM" id="Phobius"/>
    </source>
</evidence>
<keyword evidence="1" id="KW-0472">Membrane</keyword>
<evidence type="ECO:0000313" key="2">
    <source>
        <dbReference type="EMBL" id="KAJ4978108.1"/>
    </source>
</evidence>
<dbReference type="EMBL" id="JAMYWD010000002">
    <property type="protein sequence ID" value="KAJ4978108.1"/>
    <property type="molecule type" value="Genomic_DNA"/>
</dbReference>
<feature type="transmembrane region" description="Helical" evidence="1">
    <location>
        <begin position="43"/>
        <end position="65"/>
    </location>
</feature>
<name>A0A9Q0KWI8_9MAGN</name>
<gene>
    <name evidence="2" type="ORF">NE237_008888</name>
</gene>
<evidence type="ECO:0000313" key="3">
    <source>
        <dbReference type="Proteomes" id="UP001141806"/>
    </source>
</evidence>
<feature type="transmembrane region" description="Helical" evidence="1">
    <location>
        <begin position="106"/>
        <end position="128"/>
    </location>
</feature>
<dbReference type="AlphaFoldDB" id="A0A9Q0KWI8"/>
<keyword evidence="1" id="KW-1133">Transmembrane helix</keyword>
<dbReference type="Proteomes" id="UP001141806">
    <property type="component" value="Unassembled WGS sequence"/>
</dbReference>
<organism evidence="2 3">
    <name type="scientific">Protea cynaroides</name>
    <dbReference type="NCBI Taxonomy" id="273540"/>
    <lineage>
        <taxon>Eukaryota</taxon>
        <taxon>Viridiplantae</taxon>
        <taxon>Streptophyta</taxon>
        <taxon>Embryophyta</taxon>
        <taxon>Tracheophyta</taxon>
        <taxon>Spermatophyta</taxon>
        <taxon>Magnoliopsida</taxon>
        <taxon>Proteales</taxon>
        <taxon>Proteaceae</taxon>
        <taxon>Protea</taxon>
    </lineage>
</organism>
<comment type="caution">
    <text evidence="2">The sequence shown here is derived from an EMBL/GenBank/DDBJ whole genome shotgun (WGS) entry which is preliminary data.</text>
</comment>
<sequence>MAEPKINEPLLSELMLPSLEMKSSTTGGGASIAGTVFNVSNSIVPAFALILIIAVLSSIFVDFLLRFTNAGVSTTYAGVMSEAFGRVGSVVFQICIMINNFGTLDIYLIIIAIVIAKSCSVPLFADYLHRINQRRPRALRLWDLNASGAGKN</sequence>
<keyword evidence="1" id="KW-0812">Transmembrane</keyword>